<sequence>MRALRRSWVEVCSSSASGVGGASGWFRAGCCAAAVSVVCSAGCGAGGVVRWAAGPVDVAAACARGGVFPWPCPAWLGCWWVSPGGRLPCRSRFHRQGVGDHRKPRGSDRPQPRTHLSHAVAIVGRNHRRLIRSKIRTVQARPICLLTSAATSRPSTPVQGHPTPLLAPPLAPAPVPEGAPARTARRCDRQFRANEHPGSRGPGGGAAPWFELAQAALETPSRRALSKAGRVTPLGALIDPTCRLRSLRAGLPAL</sequence>
<evidence type="ECO:0000313" key="2">
    <source>
        <dbReference type="Proteomes" id="UP000274601"/>
    </source>
</evidence>
<name>A0A495R041_9ACTN</name>
<proteinExistence type="predicted"/>
<organism evidence="1 2">
    <name type="scientific">Actinomadura pelletieri DSM 43383</name>
    <dbReference type="NCBI Taxonomy" id="1120940"/>
    <lineage>
        <taxon>Bacteria</taxon>
        <taxon>Bacillati</taxon>
        <taxon>Actinomycetota</taxon>
        <taxon>Actinomycetes</taxon>
        <taxon>Streptosporangiales</taxon>
        <taxon>Thermomonosporaceae</taxon>
        <taxon>Actinomadura</taxon>
    </lineage>
</organism>
<dbReference type="EMBL" id="RBWU01000001">
    <property type="protein sequence ID" value="RKS79584.1"/>
    <property type="molecule type" value="Genomic_DNA"/>
</dbReference>
<reference evidence="1 2" key="1">
    <citation type="submission" date="2018-10" db="EMBL/GenBank/DDBJ databases">
        <title>Genomic Encyclopedia of Archaeal and Bacterial Type Strains, Phase II (KMG-II): from individual species to whole genera.</title>
        <authorList>
            <person name="Goeker M."/>
        </authorList>
    </citation>
    <scope>NUCLEOTIDE SEQUENCE [LARGE SCALE GENOMIC DNA]</scope>
    <source>
        <strain evidence="1 2">DSM 43383</strain>
    </source>
</reference>
<dbReference type="Proteomes" id="UP000274601">
    <property type="component" value="Unassembled WGS sequence"/>
</dbReference>
<evidence type="ECO:0000313" key="1">
    <source>
        <dbReference type="EMBL" id="RKS79584.1"/>
    </source>
</evidence>
<dbReference type="AlphaFoldDB" id="A0A495R041"/>
<accession>A0A495R041</accession>
<keyword evidence="2" id="KW-1185">Reference proteome</keyword>
<protein>
    <submittedName>
        <fullName evidence="1">Uncharacterized protein</fullName>
    </submittedName>
</protein>
<comment type="caution">
    <text evidence="1">The sequence shown here is derived from an EMBL/GenBank/DDBJ whole genome shotgun (WGS) entry which is preliminary data.</text>
</comment>
<gene>
    <name evidence="1" type="ORF">BZB76_1058</name>
</gene>